<dbReference type="AlphaFoldDB" id="A0A843TSC9"/>
<protein>
    <submittedName>
        <fullName evidence="2">Uncharacterized protein</fullName>
    </submittedName>
</protein>
<evidence type="ECO:0000313" key="2">
    <source>
        <dbReference type="EMBL" id="MQL71289.1"/>
    </source>
</evidence>
<evidence type="ECO:0000313" key="3">
    <source>
        <dbReference type="Proteomes" id="UP000652761"/>
    </source>
</evidence>
<proteinExistence type="predicted"/>
<gene>
    <name evidence="2" type="ORF">Taro_003623</name>
</gene>
<sequence length="216" mass="23769">MLGRRWISPCLSSRSFSSHLLRRLHAPSLPPDLSIRSPSRRLFSTSAAGVEDAGRGSGGKIPVYRRVVHVVLLSLTGGFALSALNDLAIFHGCSSKAIERASQNWEVVEVLGEPIARGPWYDASLAVGHRRNTVSCKFPVSGPKGNAVLKIKAVRTGDDTWFSFLRHNDWDILISEALIQDAHKQTSRVIHVDTIPPSDARQKDSRSMEPGDQQKK</sequence>
<dbReference type="OrthoDB" id="535599at2759"/>
<organism evidence="2 3">
    <name type="scientific">Colocasia esculenta</name>
    <name type="common">Wild taro</name>
    <name type="synonym">Arum esculentum</name>
    <dbReference type="NCBI Taxonomy" id="4460"/>
    <lineage>
        <taxon>Eukaryota</taxon>
        <taxon>Viridiplantae</taxon>
        <taxon>Streptophyta</taxon>
        <taxon>Embryophyta</taxon>
        <taxon>Tracheophyta</taxon>
        <taxon>Spermatophyta</taxon>
        <taxon>Magnoliopsida</taxon>
        <taxon>Liliopsida</taxon>
        <taxon>Araceae</taxon>
        <taxon>Aroideae</taxon>
        <taxon>Colocasieae</taxon>
        <taxon>Colocasia</taxon>
    </lineage>
</organism>
<dbReference type="Pfam" id="PF08695">
    <property type="entry name" value="Coa1"/>
    <property type="match status" value="1"/>
</dbReference>
<dbReference type="EMBL" id="NMUH01000094">
    <property type="protein sequence ID" value="MQL71289.1"/>
    <property type="molecule type" value="Genomic_DNA"/>
</dbReference>
<feature type="compositionally biased region" description="Basic and acidic residues" evidence="1">
    <location>
        <begin position="200"/>
        <end position="216"/>
    </location>
</feature>
<dbReference type="InterPro" id="IPR014807">
    <property type="entry name" value="Coa1"/>
</dbReference>
<keyword evidence="3" id="KW-1185">Reference proteome</keyword>
<name>A0A843TSC9_COLES</name>
<evidence type="ECO:0000256" key="1">
    <source>
        <dbReference type="SAM" id="MobiDB-lite"/>
    </source>
</evidence>
<feature type="region of interest" description="Disordered" evidence="1">
    <location>
        <begin position="192"/>
        <end position="216"/>
    </location>
</feature>
<dbReference type="PANTHER" id="PTHR35114:SF1">
    <property type="entry name" value="CYTOCHROME OXIDASE COMPLEX ASSEMBLY PROTEIN"/>
    <property type="match status" value="1"/>
</dbReference>
<accession>A0A843TSC9</accession>
<reference evidence="2" key="1">
    <citation type="submission" date="2017-07" db="EMBL/GenBank/DDBJ databases">
        <title>Taro Niue Genome Assembly and Annotation.</title>
        <authorList>
            <person name="Atibalentja N."/>
            <person name="Keating K."/>
            <person name="Fields C.J."/>
        </authorList>
    </citation>
    <scope>NUCLEOTIDE SEQUENCE</scope>
    <source>
        <strain evidence="2">Niue_2</strain>
        <tissue evidence="2">Leaf</tissue>
    </source>
</reference>
<comment type="caution">
    <text evidence="2">The sequence shown here is derived from an EMBL/GenBank/DDBJ whole genome shotgun (WGS) entry which is preliminary data.</text>
</comment>
<dbReference type="Proteomes" id="UP000652761">
    <property type="component" value="Unassembled WGS sequence"/>
</dbReference>
<dbReference type="PANTHER" id="PTHR35114">
    <property type="entry name" value="CYTOCHROME OXIDASE COMPLEX ASSEMBLY PROTEIN"/>
    <property type="match status" value="1"/>
</dbReference>